<protein>
    <submittedName>
        <fullName evidence="1">Uncharacterized protein</fullName>
    </submittedName>
</protein>
<name>A0A0E9T2V9_ANGAN</name>
<reference evidence="1" key="1">
    <citation type="submission" date="2014-11" db="EMBL/GenBank/DDBJ databases">
        <authorList>
            <person name="Amaro Gonzalez C."/>
        </authorList>
    </citation>
    <scope>NUCLEOTIDE SEQUENCE</scope>
</reference>
<reference evidence="1" key="2">
    <citation type="journal article" date="2015" name="Fish Shellfish Immunol.">
        <title>Early steps in the European eel (Anguilla anguilla)-Vibrio vulnificus interaction in the gills: Role of the RtxA13 toxin.</title>
        <authorList>
            <person name="Callol A."/>
            <person name="Pajuelo D."/>
            <person name="Ebbesson L."/>
            <person name="Teles M."/>
            <person name="MacKenzie S."/>
            <person name="Amaro C."/>
        </authorList>
    </citation>
    <scope>NUCLEOTIDE SEQUENCE</scope>
</reference>
<proteinExistence type="predicted"/>
<organism evidence="1">
    <name type="scientific">Anguilla anguilla</name>
    <name type="common">European freshwater eel</name>
    <name type="synonym">Muraena anguilla</name>
    <dbReference type="NCBI Taxonomy" id="7936"/>
    <lineage>
        <taxon>Eukaryota</taxon>
        <taxon>Metazoa</taxon>
        <taxon>Chordata</taxon>
        <taxon>Craniata</taxon>
        <taxon>Vertebrata</taxon>
        <taxon>Euteleostomi</taxon>
        <taxon>Actinopterygii</taxon>
        <taxon>Neopterygii</taxon>
        <taxon>Teleostei</taxon>
        <taxon>Anguilliformes</taxon>
        <taxon>Anguillidae</taxon>
        <taxon>Anguilla</taxon>
    </lineage>
</organism>
<evidence type="ECO:0000313" key="1">
    <source>
        <dbReference type="EMBL" id="JAH47832.1"/>
    </source>
</evidence>
<dbReference type="EMBL" id="GBXM01060745">
    <property type="protein sequence ID" value="JAH47832.1"/>
    <property type="molecule type" value="Transcribed_RNA"/>
</dbReference>
<accession>A0A0E9T2V9</accession>
<sequence>MKQTVLLNV</sequence>